<dbReference type="PANTHER" id="PTHR33677:SF3">
    <property type="entry name" value="COPPER-SENSING TRANSCRIPTIONAL REPRESSOR RICR"/>
    <property type="match status" value="1"/>
</dbReference>
<dbReference type="GO" id="GO:0046872">
    <property type="term" value="F:metal ion binding"/>
    <property type="evidence" value="ECO:0007669"/>
    <property type="project" value="InterPro"/>
</dbReference>
<dbReference type="GO" id="GO:0045892">
    <property type="term" value="P:negative regulation of DNA-templated transcription"/>
    <property type="evidence" value="ECO:0007669"/>
    <property type="project" value="UniProtKB-ARBA"/>
</dbReference>
<reference evidence="1" key="1">
    <citation type="submission" date="2019-11" db="EMBL/GenBank/DDBJ databases">
        <authorList>
            <person name="Li J."/>
        </authorList>
    </citation>
    <scope>NUCLEOTIDE SEQUENCE</scope>
    <source>
        <strain evidence="1">B6B</strain>
    </source>
</reference>
<dbReference type="Gene3D" id="1.20.58.1000">
    <property type="entry name" value="Metal-sensitive repressor, helix protomer"/>
    <property type="match status" value="1"/>
</dbReference>
<dbReference type="RefSeq" id="WP_153736855.1">
    <property type="nucleotide sequence ID" value="NZ_WJNG01000007.1"/>
</dbReference>
<keyword evidence="2" id="KW-1185">Reference proteome</keyword>
<dbReference type="PANTHER" id="PTHR33677">
    <property type="entry name" value="TRANSCRIPTIONAL REPRESSOR FRMR-RELATED"/>
    <property type="match status" value="1"/>
</dbReference>
<name>A0A6A8DD90_9BACI</name>
<sequence>MVFNEKKPIQPRSEIEQQKVLNRLKRIEGQVRGVQKMVEEDRYCIDILVQISAINSALKNTGFELLEKHMNHCVSHAIKTGNGEESIDELMKVMKQFSK</sequence>
<accession>A0A6A8DD90</accession>
<proteinExistence type="predicted"/>
<gene>
    <name evidence="1" type="ORF">GH741_11015</name>
</gene>
<dbReference type="EMBL" id="WJNG01000007">
    <property type="protein sequence ID" value="MRH43210.1"/>
    <property type="molecule type" value="Genomic_DNA"/>
</dbReference>
<evidence type="ECO:0000313" key="2">
    <source>
        <dbReference type="Proteomes" id="UP000799092"/>
    </source>
</evidence>
<dbReference type="InterPro" id="IPR038390">
    <property type="entry name" value="Metal_Tscrpt_repr_sf"/>
</dbReference>
<dbReference type="InterPro" id="IPR003735">
    <property type="entry name" value="Metal_Tscrpt_repr"/>
</dbReference>
<protein>
    <submittedName>
        <fullName evidence="1">Metal-sensing transcriptional repressor</fullName>
    </submittedName>
</protein>
<dbReference type="Pfam" id="PF02583">
    <property type="entry name" value="Trns_repr_metal"/>
    <property type="match status" value="1"/>
</dbReference>
<dbReference type="GO" id="GO:0003677">
    <property type="term" value="F:DNA binding"/>
    <property type="evidence" value="ECO:0007669"/>
    <property type="project" value="InterPro"/>
</dbReference>
<dbReference type="AlphaFoldDB" id="A0A6A8DD90"/>
<dbReference type="OrthoDB" id="9811244at2"/>
<dbReference type="Proteomes" id="UP000799092">
    <property type="component" value="Unassembled WGS sequence"/>
</dbReference>
<comment type="caution">
    <text evidence="1">The sequence shown here is derived from an EMBL/GenBank/DDBJ whole genome shotgun (WGS) entry which is preliminary data.</text>
</comment>
<organism evidence="1 2">
    <name type="scientific">Aquibacillus halophilus</name>
    <dbReference type="NCBI Taxonomy" id="930132"/>
    <lineage>
        <taxon>Bacteria</taxon>
        <taxon>Bacillati</taxon>
        <taxon>Bacillota</taxon>
        <taxon>Bacilli</taxon>
        <taxon>Bacillales</taxon>
        <taxon>Bacillaceae</taxon>
        <taxon>Aquibacillus</taxon>
    </lineage>
</organism>
<evidence type="ECO:0000313" key="1">
    <source>
        <dbReference type="EMBL" id="MRH43210.1"/>
    </source>
</evidence>